<dbReference type="InterPro" id="IPR036661">
    <property type="entry name" value="Luciferase-like_sf"/>
</dbReference>
<dbReference type="Proteomes" id="UP000199300">
    <property type="component" value="Unassembled WGS sequence"/>
</dbReference>
<dbReference type="PANTHER" id="PTHR30137">
    <property type="entry name" value="LUCIFERASE-LIKE MONOOXYGENASE"/>
    <property type="match status" value="1"/>
</dbReference>
<dbReference type="Gene3D" id="3.20.20.30">
    <property type="entry name" value="Luciferase-like domain"/>
    <property type="match status" value="1"/>
</dbReference>
<dbReference type="PANTHER" id="PTHR30137:SF6">
    <property type="entry name" value="LUCIFERASE-LIKE MONOOXYGENASE"/>
    <property type="match status" value="1"/>
</dbReference>
<dbReference type="STRING" id="872970.SAMN04488134_101283"/>
<name>A0A1H8HA24_9BACI</name>
<protein>
    <submittedName>
        <fullName evidence="3">Luciferase family oxidoreductase, group 1</fullName>
    </submittedName>
</protein>
<evidence type="ECO:0000259" key="2">
    <source>
        <dbReference type="Pfam" id="PF00296"/>
    </source>
</evidence>
<evidence type="ECO:0000313" key="3">
    <source>
        <dbReference type="EMBL" id="SEN52607.1"/>
    </source>
</evidence>
<dbReference type="AlphaFoldDB" id="A0A1H8HA24"/>
<accession>A0A1H8HA24</accession>
<dbReference type="GO" id="GO:0005829">
    <property type="term" value="C:cytosol"/>
    <property type="evidence" value="ECO:0007669"/>
    <property type="project" value="TreeGrafter"/>
</dbReference>
<proteinExistence type="predicted"/>
<sequence>MGNAKLKDVILLTRINIPLSVLNLAPIRKGETQKQAIEAVVELAQATERMGYRRYWIAEHHNSPTLVSSATAILINHTLANTKTIKVGSGGIMLPNHAPLVVAEQFGTMAVMYPDRLDLGLGRAPGTDMLTANALRRTGGHEAVYTFPQDVESLLTYFGPLDKQGHVKAFPGAETGVPIYILGSSTDSARLAAKLGLPYAFASHFAPQQMAEAITIYRQQFQPSNYLSEPYMMVCLNVIAQDTDEQAKREVTSMQQFFLNVVRGLSEPLSPPVDSMDAIWTAHEKYTITSMSSYTFVGSQAAVKQQLINFQNEFNVDELIAVSYIFDRDKQQRSYQLLKEIVDQG</sequence>
<reference evidence="3 4" key="1">
    <citation type="submission" date="2016-10" db="EMBL/GenBank/DDBJ databases">
        <authorList>
            <person name="de Groot N.N."/>
        </authorList>
    </citation>
    <scope>NUCLEOTIDE SEQUENCE [LARGE SCALE GENOMIC DNA]</scope>
    <source>
        <strain evidence="3 4">CGMCC 1.10434</strain>
    </source>
</reference>
<dbReference type="InterPro" id="IPR050766">
    <property type="entry name" value="Bact_Lucif_Oxidored"/>
</dbReference>
<dbReference type="GO" id="GO:0016705">
    <property type="term" value="F:oxidoreductase activity, acting on paired donors, with incorporation or reduction of molecular oxygen"/>
    <property type="evidence" value="ECO:0007669"/>
    <property type="project" value="InterPro"/>
</dbReference>
<dbReference type="FunFam" id="3.20.20.30:FF:000002">
    <property type="entry name" value="LLM class flavin-dependent oxidoreductase"/>
    <property type="match status" value="1"/>
</dbReference>
<comment type="similarity">
    <text evidence="1">To bacterial alkanal monooxygenase alpha and beta chains.</text>
</comment>
<gene>
    <name evidence="3" type="ORF">SAMN04488134_101283</name>
</gene>
<dbReference type="InterPro" id="IPR011251">
    <property type="entry name" value="Luciferase-like_dom"/>
</dbReference>
<feature type="domain" description="Luciferase-like" evidence="2">
    <location>
        <begin position="25"/>
        <end position="261"/>
    </location>
</feature>
<dbReference type="InterPro" id="IPR019949">
    <property type="entry name" value="CmoO-like"/>
</dbReference>
<evidence type="ECO:0000256" key="1">
    <source>
        <dbReference type="ARBA" id="ARBA00007789"/>
    </source>
</evidence>
<dbReference type="SUPFAM" id="SSF51679">
    <property type="entry name" value="Bacterial luciferase-like"/>
    <property type="match status" value="1"/>
</dbReference>
<evidence type="ECO:0000313" key="4">
    <source>
        <dbReference type="Proteomes" id="UP000199300"/>
    </source>
</evidence>
<organism evidence="3 4">
    <name type="scientific">Amphibacillus marinus</name>
    <dbReference type="NCBI Taxonomy" id="872970"/>
    <lineage>
        <taxon>Bacteria</taxon>
        <taxon>Bacillati</taxon>
        <taxon>Bacillota</taxon>
        <taxon>Bacilli</taxon>
        <taxon>Bacillales</taxon>
        <taxon>Bacillaceae</taxon>
        <taxon>Amphibacillus</taxon>
    </lineage>
</organism>
<dbReference type="NCBIfam" id="TIGR03558">
    <property type="entry name" value="oxido_grp_1"/>
    <property type="match status" value="1"/>
</dbReference>
<dbReference type="EMBL" id="FODJ01000001">
    <property type="protein sequence ID" value="SEN52607.1"/>
    <property type="molecule type" value="Genomic_DNA"/>
</dbReference>
<dbReference type="Pfam" id="PF00296">
    <property type="entry name" value="Bac_luciferase"/>
    <property type="match status" value="1"/>
</dbReference>
<keyword evidence="4" id="KW-1185">Reference proteome</keyword>